<organism evidence="1">
    <name type="scientific">uncultured Caudovirales phage</name>
    <dbReference type="NCBI Taxonomy" id="2100421"/>
    <lineage>
        <taxon>Viruses</taxon>
        <taxon>Duplodnaviria</taxon>
        <taxon>Heunggongvirae</taxon>
        <taxon>Uroviricota</taxon>
        <taxon>Caudoviricetes</taxon>
        <taxon>Peduoviridae</taxon>
        <taxon>Maltschvirus</taxon>
        <taxon>Maltschvirus maltsch</taxon>
    </lineage>
</organism>
<evidence type="ECO:0008006" key="2">
    <source>
        <dbReference type="Google" id="ProtNLM"/>
    </source>
</evidence>
<protein>
    <recommendedName>
        <fullName evidence="2">Tail assembly chaperone</fullName>
    </recommendedName>
</protein>
<sequence>MLTPPNGPQKPEVAFHDFDADTNEANGPTPVTFQKFGRVWSVPGAMPSGAVIMLSRLMASGRGHDELEPHELIALAAELIPEETLSKLHAKGLTAEELLPILGYILHEIGADEAVNEGKAQAPIPTV</sequence>
<gene>
    <name evidence="1" type="ORF">UFOVP1360_4</name>
</gene>
<reference evidence="1" key="1">
    <citation type="submission" date="2020-05" db="EMBL/GenBank/DDBJ databases">
        <authorList>
            <person name="Chiriac C."/>
            <person name="Salcher M."/>
            <person name="Ghai R."/>
            <person name="Kavagutti S V."/>
        </authorList>
    </citation>
    <scope>NUCLEOTIDE SEQUENCE</scope>
</reference>
<name>A0A6J5S1I4_9CAUD</name>
<accession>A0A6J5S1I4</accession>
<dbReference type="EMBL" id="LR797310">
    <property type="protein sequence ID" value="CAB4201914.1"/>
    <property type="molecule type" value="Genomic_DNA"/>
</dbReference>
<evidence type="ECO:0000313" key="1">
    <source>
        <dbReference type="EMBL" id="CAB4201914.1"/>
    </source>
</evidence>
<proteinExistence type="predicted"/>